<protein>
    <submittedName>
        <fullName evidence="1">Uncharacterized protein</fullName>
    </submittedName>
</protein>
<accession>A0AAV4MD38</accession>
<dbReference type="AlphaFoldDB" id="A0AAV4MD38"/>
<organism evidence="1 2">
    <name type="scientific">Caerostris darwini</name>
    <dbReference type="NCBI Taxonomy" id="1538125"/>
    <lineage>
        <taxon>Eukaryota</taxon>
        <taxon>Metazoa</taxon>
        <taxon>Ecdysozoa</taxon>
        <taxon>Arthropoda</taxon>
        <taxon>Chelicerata</taxon>
        <taxon>Arachnida</taxon>
        <taxon>Araneae</taxon>
        <taxon>Araneomorphae</taxon>
        <taxon>Entelegynae</taxon>
        <taxon>Araneoidea</taxon>
        <taxon>Araneidae</taxon>
        <taxon>Caerostris</taxon>
    </lineage>
</organism>
<name>A0AAV4MD38_9ARAC</name>
<reference evidence="1 2" key="1">
    <citation type="submission" date="2021-06" db="EMBL/GenBank/DDBJ databases">
        <title>Caerostris darwini draft genome.</title>
        <authorList>
            <person name="Kono N."/>
            <person name="Arakawa K."/>
        </authorList>
    </citation>
    <scope>NUCLEOTIDE SEQUENCE [LARGE SCALE GENOMIC DNA]</scope>
</reference>
<sequence>MNKEQAYSSTVELVAKYRKLLSWWTFVRKIPHIMGSNMDVINELIKANNIPIEIINKIRIMEQSARVSVEDCMHMQVALDNLTSLIESHITTVANYRPEISDSVNNSYKELSEKETEVYSEVTLV</sequence>
<dbReference type="EMBL" id="BPLQ01000287">
    <property type="protein sequence ID" value="GIX69612.1"/>
    <property type="molecule type" value="Genomic_DNA"/>
</dbReference>
<evidence type="ECO:0000313" key="1">
    <source>
        <dbReference type="EMBL" id="GIX69612.1"/>
    </source>
</evidence>
<evidence type="ECO:0000313" key="2">
    <source>
        <dbReference type="Proteomes" id="UP001054837"/>
    </source>
</evidence>
<dbReference type="Proteomes" id="UP001054837">
    <property type="component" value="Unassembled WGS sequence"/>
</dbReference>
<gene>
    <name evidence="1" type="ORF">CDAR_305431</name>
</gene>
<comment type="caution">
    <text evidence="1">The sequence shown here is derived from an EMBL/GenBank/DDBJ whole genome shotgun (WGS) entry which is preliminary data.</text>
</comment>
<keyword evidence="2" id="KW-1185">Reference proteome</keyword>
<proteinExistence type="predicted"/>